<protein>
    <submittedName>
        <fullName evidence="1">Uncharacterized protein</fullName>
    </submittedName>
</protein>
<name>A0A0F5ZMB4_STEMA</name>
<evidence type="ECO:0000313" key="2">
    <source>
        <dbReference type="Proteomes" id="UP000243478"/>
    </source>
</evidence>
<dbReference type="Pfam" id="PF13332">
    <property type="entry name" value="Fil_haemagg_2"/>
    <property type="match status" value="1"/>
</dbReference>
<dbReference type="InterPro" id="IPR025157">
    <property type="entry name" value="Hemagglutinin_rpt"/>
</dbReference>
<accession>A0A0F5ZMB4</accession>
<gene>
    <name evidence="1" type="ORF">VM57_18700</name>
</gene>
<reference evidence="1 2" key="1">
    <citation type="submission" date="2015-03" db="EMBL/GenBank/DDBJ databases">
        <title>Draft genome of Stenotrophomonas maltophila isolated from urine specimen.</title>
        <authorList>
            <person name="Murugan N."/>
            <person name="Malathi J."/>
            <person name="Umashankar V."/>
            <person name="Madhavan H."/>
        </authorList>
    </citation>
    <scope>NUCLEOTIDE SEQUENCE [LARGE SCALE GENOMIC DNA]</scope>
    <source>
        <strain evidence="1 2">JMNMN1</strain>
    </source>
</reference>
<proteinExistence type="predicted"/>
<comment type="caution">
    <text evidence="1">The sequence shown here is derived from an EMBL/GenBank/DDBJ whole genome shotgun (WGS) entry which is preliminary data.</text>
</comment>
<dbReference type="Proteomes" id="UP000243478">
    <property type="component" value="Unassembled WGS sequence"/>
</dbReference>
<dbReference type="GO" id="GO:0003824">
    <property type="term" value="F:catalytic activity"/>
    <property type="evidence" value="ECO:0007669"/>
    <property type="project" value="UniProtKB-ARBA"/>
</dbReference>
<evidence type="ECO:0000313" key="1">
    <source>
        <dbReference type="EMBL" id="KKD56828.1"/>
    </source>
</evidence>
<dbReference type="PATRIC" id="fig|40324.63.peg.6940"/>
<sequence length="85" mass="9041">MAARQTGQSSKNKSGSGEIGFSIGGNLSIISEQDTDDYASKQTQADGTFLCGNERWSGGQHLSFVARRGCLQLCCQPSLAPPERC</sequence>
<dbReference type="RefSeq" id="WP_076739874.1">
    <property type="nucleotide sequence ID" value="NZ_CP104863.1"/>
</dbReference>
<dbReference type="EMBL" id="JZRZ01000029">
    <property type="protein sequence ID" value="KKD56828.1"/>
    <property type="molecule type" value="Genomic_DNA"/>
</dbReference>
<dbReference type="AlphaFoldDB" id="A0A0F5ZMB4"/>
<organism evidence="1 2">
    <name type="scientific">Stenotrophomonas maltophilia</name>
    <name type="common">Pseudomonas maltophilia</name>
    <name type="synonym">Xanthomonas maltophilia</name>
    <dbReference type="NCBI Taxonomy" id="40324"/>
    <lineage>
        <taxon>Bacteria</taxon>
        <taxon>Pseudomonadati</taxon>
        <taxon>Pseudomonadota</taxon>
        <taxon>Gammaproteobacteria</taxon>
        <taxon>Lysobacterales</taxon>
        <taxon>Lysobacteraceae</taxon>
        <taxon>Stenotrophomonas</taxon>
        <taxon>Stenotrophomonas maltophilia group</taxon>
    </lineage>
</organism>